<dbReference type="PROSITE" id="PS51318">
    <property type="entry name" value="TAT"/>
    <property type="match status" value="1"/>
</dbReference>
<sequence length="179" mass="20316">MKHCPTCAGIHRRQFLRLLPASLSLAILSAPKPARAEKIAKALVLSCIDFEILEAERYFLSLQNLTNKYDFTALAGASLALSGIPHQADAQAFWDQLDLSYRLHHIRKVIILDHEDCSAYADKIDPNLSQDPVKERQVHAEYLSRAYWAIREVYPDLNIELYFVYLNADVKPVTPLPKA</sequence>
<evidence type="ECO:0008006" key="3">
    <source>
        <dbReference type="Google" id="ProtNLM"/>
    </source>
</evidence>
<proteinExistence type="predicted"/>
<evidence type="ECO:0000313" key="2">
    <source>
        <dbReference type="Proteomes" id="UP001050975"/>
    </source>
</evidence>
<dbReference type="EMBL" id="BLAY01000025">
    <property type="protein sequence ID" value="GET37263.1"/>
    <property type="molecule type" value="Genomic_DNA"/>
</dbReference>
<dbReference type="InterPro" id="IPR006311">
    <property type="entry name" value="TAT_signal"/>
</dbReference>
<evidence type="ECO:0000313" key="1">
    <source>
        <dbReference type="EMBL" id="GET37263.1"/>
    </source>
</evidence>
<organism evidence="1 2">
    <name type="scientific">Microseira wollei NIES-4236</name>
    <dbReference type="NCBI Taxonomy" id="2530354"/>
    <lineage>
        <taxon>Bacteria</taxon>
        <taxon>Bacillati</taxon>
        <taxon>Cyanobacteriota</taxon>
        <taxon>Cyanophyceae</taxon>
        <taxon>Oscillatoriophycideae</taxon>
        <taxon>Aerosakkonematales</taxon>
        <taxon>Aerosakkonemataceae</taxon>
        <taxon>Microseira</taxon>
    </lineage>
</organism>
<keyword evidence="2" id="KW-1185">Reference proteome</keyword>
<reference evidence="1" key="1">
    <citation type="submission" date="2019-10" db="EMBL/GenBank/DDBJ databases">
        <title>Draft genome sequece of Microseira wollei NIES-4236.</title>
        <authorList>
            <person name="Yamaguchi H."/>
            <person name="Suzuki S."/>
            <person name="Kawachi M."/>
        </authorList>
    </citation>
    <scope>NUCLEOTIDE SEQUENCE</scope>
    <source>
        <strain evidence="1">NIES-4236</strain>
    </source>
</reference>
<dbReference type="Proteomes" id="UP001050975">
    <property type="component" value="Unassembled WGS sequence"/>
</dbReference>
<protein>
    <recommendedName>
        <fullName evidence="3">Carbonic anhydrase</fullName>
    </recommendedName>
</protein>
<dbReference type="Pfam" id="PF20393">
    <property type="entry name" value="Pro_CA_2"/>
    <property type="match status" value="1"/>
</dbReference>
<dbReference type="RefSeq" id="WP_226578435.1">
    <property type="nucleotide sequence ID" value="NZ_BLAY01000025.1"/>
</dbReference>
<dbReference type="InterPro" id="IPR046871">
    <property type="entry name" value="Pro_CA_2"/>
</dbReference>
<gene>
    <name evidence="1" type="ORF">MiSe_20160</name>
</gene>
<accession>A0AAV3X585</accession>
<comment type="caution">
    <text evidence="1">The sequence shown here is derived from an EMBL/GenBank/DDBJ whole genome shotgun (WGS) entry which is preliminary data.</text>
</comment>
<name>A0AAV3X585_9CYAN</name>
<dbReference type="AlphaFoldDB" id="A0AAV3X585"/>